<evidence type="ECO:0000256" key="1">
    <source>
        <dbReference type="SAM" id="MobiDB-lite"/>
    </source>
</evidence>
<keyword evidence="2" id="KW-0472">Membrane</keyword>
<keyword evidence="4" id="KW-1185">Reference proteome</keyword>
<dbReference type="Proteomes" id="UP001595798">
    <property type="component" value="Unassembled WGS sequence"/>
</dbReference>
<reference evidence="4" key="1">
    <citation type="journal article" date="2019" name="Int. J. Syst. Evol. Microbiol.">
        <title>The Global Catalogue of Microorganisms (GCM) 10K type strain sequencing project: providing services to taxonomists for standard genome sequencing and annotation.</title>
        <authorList>
            <consortium name="The Broad Institute Genomics Platform"/>
            <consortium name="The Broad Institute Genome Sequencing Center for Infectious Disease"/>
            <person name="Wu L."/>
            <person name="Ma J."/>
        </authorList>
    </citation>
    <scope>NUCLEOTIDE SEQUENCE [LARGE SCALE GENOMIC DNA]</scope>
    <source>
        <strain evidence="4">CECT 7297</strain>
    </source>
</reference>
<keyword evidence="2" id="KW-0812">Transmembrane</keyword>
<organism evidence="3 4">
    <name type="scientific">Marinobacter lacisalsi</name>
    <dbReference type="NCBI Taxonomy" id="475979"/>
    <lineage>
        <taxon>Bacteria</taxon>
        <taxon>Pseudomonadati</taxon>
        <taxon>Pseudomonadota</taxon>
        <taxon>Gammaproteobacteria</taxon>
        <taxon>Pseudomonadales</taxon>
        <taxon>Marinobacteraceae</taxon>
        <taxon>Marinobacter</taxon>
    </lineage>
</organism>
<proteinExistence type="predicted"/>
<name>A0ABV8QJ66_9GAMM</name>
<dbReference type="EMBL" id="JBHSDI010000015">
    <property type="protein sequence ID" value="MFC4259762.1"/>
    <property type="molecule type" value="Genomic_DNA"/>
</dbReference>
<feature type="transmembrane region" description="Helical" evidence="2">
    <location>
        <begin position="145"/>
        <end position="166"/>
    </location>
</feature>
<feature type="compositionally biased region" description="Polar residues" evidence="1">
    <location>
        <begin position="1"/>
        <end position="11"/>
    </location>
</feature>
<keyword evidence="2" id="KW-1133">Transmembrane helix</keyword>
<accession>A0ABV8QJ66</accession>
<feature type="transmembrane region" description="Helical" evidence="2">
    <location>
        <begin position="113"/>
        <end position="133"/>
    </location>
</feature>
<dbReference type="RefSeq" id="WP_379887619.1">
    <property type="nucleotide sequence ID" value="NZ_JBHSDI010000015.1"/>
</dbReference>
<comment type="caution">
    <text evidence="3">The sequence shown here is derived from an EMBL/GenBank/DDBJ whole genome shotgun (WGS) entry which is preliminary data.</text>
</comment>
<evidence type="ECO:0000313" key="3">
    <source>
        <dbReference type="EMBL" id="MFC4259762.1"/>
    </source>
</evidence>
<gene>
    <name evidence="3" type="ORF">ACFOZ5_12050</name>
</gene>
<feature type="region of interest" description="Disordered" evidence="1">
    <location>
        <begin position="1"/>
        <end position="30"/>
    </location>
</feature>
<sequence>MSEQAYYSTTAWRPADDGRSRKRPRPQLDTRSRSFRMQWEAGRKLSKSYIPDLVPGDFLDLWRPRLEDKSVSYMDGENGEKMPVSWMNHESFRWTTLPKFAWRWLLVKAIAKFLLIAGTPILLMTLLYFYIAFNDDFEGIYKEAFLPTVLYGGGACLFLWGGISLCERLFPDFMYQSPKGPTWEFNRRTGMVTVFCDPEKRGQAGKVLWQSPFEEFDCYIHMGPTTQGLPLYYPVLVHRFREEVLHLTDLQPASNINRGHKALWNFWCQYMDSTAPLPDIPLLEPHRANDPVTAAHDKETGRDPRYWYNMSNAAYEVKVKQMYSRCQSAFG</sequence>
<evidence type="ECO:0000313" key="4">
    <source>
        <dbReference type="Proteomes" id="UP001595798"/>
    </source>
</evidence>
<evidence type="ECO:0008006" key="5">
    <source>
        <dbReference type="Google" id="ProtNLM"/>
    </source>
</evidence>
<evidence type="ECO:0000256" key="2">
    <source>
        <dbReference type="SAM" id="Phobius"/>
    </source>
</evidence>
<protein>
    <recommendedName>
        <fullName evidence="5">Transmembrane protein</fullName>
    </recommendedName>
</protein>